<evidence type="ECO:0000313" key="8">
    <source>
        <dbReference type="EMBL" id="MDW6094130.1"/>
    </source>
</evidence>
<evidence type="ECO:0000256" key="2">
    <source>
        <dbReference type="ARBA" id="ARBA00012755"/>
    </source>
</evidence>
<proteinExistence type="inferred from homology"/>
<keyword evidence="4 5" id="KW-0326">Glycosidase</keyword>
<gene>
    <name evidence="8" type="ORF">SBX64_16445</name>
</gene>
<dbReference type="InterPro" id="IPR031705">
    <property type="entry name" value="Glyco_hydro_36_C"/>
</dbReference>
<dbReference type="Pfam" id="PF16875">
    <property type="entry name" value="Glyco_hydro_36N"/>
    <property type="match status" value="1"/>
</dbReference>
<dbReference type="Pfam" id="PF16874">
    <property type="entry name" value="Glyco_hydro_36C"/>
    <property type="match status" value="1"/>
</dbReference>
<dbReference type="InterPro" id="IPR017853">
    <property type="entry name" value="GH"/>
</dbReference>
<dbReference type="InterPro" id="IPR000111">
    <property type="entry name" value="Glyco_hydro_27/36_CS"/>
</dbReference>
<dbReference type="InterPro" id="IPR002252">
    <property type="entry name" value="Glyco_hydro_36"/>
</dbReference>
<sequence>MQERELIELTGKQTQLIIELGEFAEILYWGNQVYGDIASCRSTIYRPVPYGRLDCDVPVTVSPELGRGVFSSPGLEGHRDGQDWAPVFTLKNVVQKSPKGQMFKDESLKGQTSLAENALKGQASQEGALKGQTLYLESEDALAGLRLSTEIHIDEYDIVKIRHQLTNIKSGTYQVNRFANTLPLPMRAKELMTFYGRWVKEFQTERQPLLQGGYQQENRRGRTSHEHYPALIAGSQHFDELHGDVWGFHFAWSGNHRLRVDVKADGRRYMQAEVIYLPGEMTLEEGESLTTPWLYASYSDRGLNGMSQQFHAHVRHSICSPDLIANSRPVHLNTWEGIYFNHKPEYIISMATQAAKLGVERFIIDDGWFRGRNDDTAALGDWFLDESKYPNGLEPIIKHVNQLGMEFGLWFEPEMINKNSELYRTHPDWLLAVDGYEQPTGRNQYAIDLQNSDAFNYLYERLCYFLSQYNIAYIKWDMNREIVQPGHQGRASGVRQTERFYALVDLLRSQFPHVSIESCASGGGRIDYEVLKRTNRFWPSDNNDALERQRIQRGMSYFFPPEVMGSHIGAAHCHSTRRRHSIEFRGLTALFGHMGIELDPVKEDVAEKERFAHYVALHQSLRPLLHTGINWRIPTDDDAHQAQAVVAADQSEAVVLIVQLAMPTHALSGSLRIPGLDQQAIYQISILDKPSFYENIVHTQPQWTFSGSKVSGSWCREVGITLPVLDPETAILIKLERVN</sequence>
<dbReference type="PRINTS" id="PR00743">
    <property type="entry name" value="GLHYDRLASE36"/>
</dbReference>
<dbReference type="Proteomes" id="UP001279860">
    <property type="component" value="Unassembled WGS sequence"/>
</dbReference>
<evidence type="ECO:0000259" key="6">
    <source>
        <dbReference type="Pfam" id="PF16874"/>
    </source>
</evidence>
<accession>A0ABU4IXK0</accession>
<protein>
    <recommendedName>
        <fullName evidence="2 5">Alpha-galactosidase</fullName>
        <ecNumber evidence="2 5">3.2.1.22</ecNumber>
    </recommendedName>
</protein>
<dbReference type="RefSeq" id="WP_318585795.1">
    <property type="nucleotide sequence ID" value="NZ_JAWRCP010000002.1"/>
</dbReference>
<dbReference type="EC" id="3.2.1.22" evidence="2 5"/>
<organism evidence="8 9">
    <name type="scientific">Vibrio rhizosphaerae</name>
    <dbReference type="NCBI Taxonomy" id="398736"/>
    <lineage>
        <taxon>Bacteria</taxon>
        <taxon>Pseudomonadati</taxon>
        <taxon>Pseudomonadota</taxon>
        <taxon>Gammaproteobacteria</taxon>
        <taxon>Vibrionales</taxon>
        <taxon>Vibrionaceae</taxon>
        <taxon>Vibrio</taxon>
    </lineage>
</organism>
<dbReference type="InterPro" id="IPR031704">
    <property type="entry name" value="Glyco_hydro_36_N"/>
</dbReference>
<dbReference type="CDD" id="cd14791">
    <property type="entry name" value="GH36"/>
    <property type="match status" value="1"/>
</dbReference>
<evidence type="ECO:0000256" key="4">
    <source>
        <dbReference type="ARBA" id="ARBA00023295"/>
    </source>
</evidence>
<dbReference type="InterPro" id="IPR038417">
    <property type="entry name" value="Alpga-gal_N_sf"/>
</dbReference>
<evidence type="ECO:0000313" key="9">
    <source>
        <dbReference type="Proteomes" id="UP001279860"/>
    </source>
</evidence>
<dbReference type="PIRSF" id="PIRSF005536">
    <property type="entry name" value="Agal"/>
    <property type="match status" value="1"/>
</dbReference>
<comment type="catalytic activity">
    <reaction evidence="1 5">
        <text>Hydrolysis of terminal, non-reducing alpha-D-galactose residues in alpha-D-galactosides, including galactose oligosaccharides, galactomannans and galactolipids.</text>
        <dbReference type="EC" id="3.2.1.22"/>
    </reaction>
</comment>
<evidence type="ECO:0000259" key="7">
    <source>
        <dbReference type="Pfam" id="PF16875"/>
    </source>
</evidence>
<dbReference type="EMBL" id="JAWRCP010000002">
    <property type="protein sequence ID" value="MDW6094130.1"/>
    <property type="molecule type" value="Genomic_DNA"/>
</dbReference>
<dbReference type="InterPro" id="IPR050985">
    <property type="entry name" value="Alpha-glycosidase_related"/>
</dbReference>
<comment type="caution">
    <text evidence="8">The sequence shown here is derived from an EMBL/GenBank/DDBJ whole genome shotgun (WGS) entry which is preliminary data.</text>
</comment>
<keyword evidence="9" id="KW-1185">Reference proteome</keyword>
<dbReference type="InterPro" id="IPR013780">
    <property type="entry name" value="Glyco_hydro_b"/>
</dbReference>
<dbReference type="InterPro" id="IPR013785">
    <property type="entry name" value="Aldolase_TIM"/>
</dbReference>
<comment type="similarity">
    <text evidence="5">Belongs to the glycosyl hydrolase.</text>
</comment>
<dbReference type="GO" id="GO:0004557">
    <property type="term" value="F:alpha-galactosidase activity"/>
    <property type="evidence" value="ECO:0007669"/>
    <property type="project" value="UniProtKB-EC"/>
</dbReference>
<feature type="domain" description="Glycosyl hydrolase family 36 C-terminal" evidence="6">
    <location>
        <begin position="642"/>
        <end position="723"/>
    </location>
</feature>
<dbReference type="Gene3D" id="2.70.98.60">
    <property type="entry name" value="alpha-galactosidase from lactobacil brevis"/>
    <property type="match status" value="1"/>
</dbReference>
<name>A0ABU4IXK0_9VIBR</name>
<dbReference type="PANTHER" id="PTHR43053">
    <property type="entry name" value="GLYCOSIDASE FAMILY 31"/>
    <property type="match status" value="1"/>
</dbReference>
<feature type="domain" description="Glycosyl hydrolase family 36 N-terminal" evidence="7">
    <location>
        <begin position="25"/>
        <end position="273"/>
    </location>
</feature>
<keyword evidence="3 5" id="KW-0378">Hydrolase</keyword>
<dbReference type="Gene3D" id="2.60.40.1180">
    <property type="entry name" value="Golgi alpha-mannosidase II"/>
    <property type="match status" value="1"/>
</dbReference>
<evidence type="ECO:0000256" key="1">
    <source>
        <dbReference type="ARBA" id="ARBA00001255"/>
    </source>
</evidence>
<dbReference type="PROSITE" id="PS00512">
    <property type="entry name" value="ALPHA_GALACTOSIDASE"/>
    <property type="match status" value="1"/>
</dbReference>
<dbReference type="Gene3D" id="3.20.20.70">
    <property type="entry name" value="Aldolase class I"/>
    <property type="match status" value="1"/>
</dbReference>
<dbReference type="Pfam" id="PF02065">
    <property type="entry name" value="Melibiase"/>
    <property type="match status" value="1"/>
</dbReference>
<dbReference type="SUPFAM" id="SSF51445">
    <property type="entry name" value="(Trans)glycosidases"/>
    <property type="match status" value="1"/>
</dbReference>
<reference evidence="8 9" key="1">
    <citation type="submission" date="2023-11" db="EMBL/GenBank/DDBJ databases">
        <title>Plant-associative lifestyle of Vibrio porteresiae and its evolutionary dynamics.</title>
        <authorList>
            <person name="Rameshkumar N."/>
            <person name="Kirti K."/>
        </authorList>
    </citation>
    <scope>NUCLEOTIDE SEQUENCE [LARGE SCALE GENOMIC DNA]</scope>
    <source>
        <strain evidence="8 9">MSSRF7</strain>
    </source>
</reference>
<evidence type="ECO:0000256" key="3">
    <source>
        <dbReference type="ARBA" id="ARBA00022801"/>
    </source>
</evidence>
<evidence type="ECO:0000256" key="5">
    <source>
        <dbReference type="PIRNR" id="PIRNR005536"/>
    </source>
</evidence>
<dbReference type="PANTHER" id="PTHR43053:SF3">
    <property type="entry name" value="ALPHA-GALACTOSIDASE C-RELATED"/>
    <property type="match status" value="1"/>
</dbReference>